<feature type="domain" description="Histidine kinase/HSP90-like ATPase" evidence="2">
    <location>
        <begin position="19"/>
        <end position="135"/>
    </location>
</feature>
<dbReference type="Proteomes" id="UP000006094">
    <property type="component" value="Chromosome"/>
</dbReference>
<dbReference type="EC" id="2.7.11.1" evidence="3"/>
<proteinExistence type="predicted"/>
<keyword evidence="3" id="KW-0808">Transferase</keyword>
<organism evidence="3 4">
    <name type="scientific">Gottschalkia acidurici (strain ATCC 7906 / DSM 604 / BCRC 14475 / CIP 104303 / KCTC 5404 / NCIMB 10678 / 9a)</name>
    <name type="common">Clostridium acidurici</name>
    <dbReference type="NCBI Taxonomy" id="1128398"/>
    <lineage>
        <taxon>Bacteria</taxon>
        <taxon>Bacillati</taxon>
        <taxon>Bacillota</taxon>
        <taxon>Tissierellia</taxon>
        <taxon>Tissierellales</taxon>
        <taxon>Gottschalkiaceae</taxon>
        <taxon>Gottschalkia</taxon>
    </lineage>
</organism>
<evidence type="ECO:0000259" key="2">
    <source>
        <dbReference type="Pfam" id="PF13581"/>
    </source>
</evidence>
<keyword evidence="1" id="KW-0723">Serine/threonine-protein kinase</keyword>
<dbReference type="EMBL" id="CP003326">
    <property type="protein sequence ID" value="AFS77094.1"/>
    <property type="molecule type" value="Genomic_DNA"/>
</dbReference>
<dbReference type="STRING" id="1128398.Curi_c00090"/>
<dbReference type="GO" id="GO:0004674">
    <property type="term" value="F:protein serine/threonine kinase activity"/>
    <property type="evidence" value="ECO:0007669"/>
    <property type="project" value="UniProtKB-KW"/>
</dbReference>
<dbReference type="eggNOG" id="COG2172">
    <property type="taxonomic scope" value="Bacteria"/>
</dbReference>
<protein>
    <submittedName>
        <fullName evidence="3">Serine-protein kinase</fullName>
        <ecNumber evidence="3">2.7.11.1</ecNumber>
    </submittedName>
</protein>
<dbReference type="InterPro" id="IPR003594">
    <property type="entry name" value="HATPase_dom"/>
</dbReference>
<dbReference type="Pfam" id="PF13581">
    <property type="entry name" value="HATPase_c_2"/>
    <property type="match status" value="1"/>
</dbReference>
<evidence type="ECO:0000313" key="3">
    <source>
        <dbReference type="EMBL" id="AFS77094.1"/>
    </source>
</evidence>
<dbReference type="InterPro" id="IPR036890">
    <property type="entry name" value="HATPase_C_sf"/>
</dbReference>
<sequence length="139" mass="15299">MVDNIKLIISSEKDKIAGYMSTIRLTTSSIASNIGFDIDEIDDIKVSLGEACTNIIKHGLNEGEGKIEIEYNIYNDKLTIIVKDTGKGFDTSKIKDPNIEELNESGLGIFIIKSLMDEVNILSSDNNGTEIVMTKIKNV</sequence>
<accession>K0AV05</accession>
<keyword evidence="3" id="KW-0418">Kinase</keyword>
<dbReference type="PANTHER" id="PTHR35526">
    <property type="entry name" value="ANTI-SIGMA-F FACTOR RSBW-RELATED"/>
    <property type="match status" value="1"/>
</dbReference>
<evidence type="ECO:0000256" key="1">
    <source>
        <dbReference type="ARBA" id="ARBA00022527"/>
    </source>
</evidence>
<dbReference type="PATRIC" id="fig|1128398.3.peg.9"/>
<name>K0AV05_GOTA9</name>
<dbReference type="InterPro" id="IPR050267">
    <property type="entry name" value="Anti-sigma-factor_SerPK"/>
</dbReference>
<dbReference type="CDD" id="cd16936">
    <property type="entry name" value="HATPase_RsbW-like"/>
    <property type="match status" value="1"/>
</dbReference>
<dbReference type="PANTHER" id="PTHR35526:SF3">
    <property type="entry name" value="ANTI-SIGMA-F FACTOR RSBW"/>
    <property type="match status" value="1"/>
</dbReference>
<dbReference type="AlphaFoldDB" id="K0AV05"/>
<dbReference type="HOGENOM" id="CLU_090336_11_1_9"/>
<keyword evidence="4" id="KW-1185">Reference proteome</keyword>
<reference evidence="3 4" key="1">
    <citation type="journal article" date="2012" name="PLoS ONE">
        <title>The purine-utilizing bacterium Clostridium acidurici 9a: a genome-guided metabolic reconsideration.</title>
        <authorList>
            <person name="Hartwich K."/>
            <person name="Poehlein A."/>
            <person name="Daniel R."/>
        </authorList>
    </citation>
    <scope>NUCLEOTIDE SEQUENCE [LARGE SCALE GENOMIC DNA]</scope>
    <source>
        <strain evidence="4">ATCC 7906 / DSM 604 / BCRC 14475 / CIP 104303 / KCTC 5404 / NCIMB 10678 / 9a</strain>
    </source>
</reference>
<gene>
    <name evidence="3" type="ordered locus">Curi_c00090</name>
</gene>
<dbReference type="KEGG" id="cad:Curi_c00090"/>
<dbReference type="SUPFAM" id="SSF55874">
    <property type="entry name" value="ATPase domain of HSP90 chaperone/DNA topoisomerase II/histidine kinase"/>
    <property type="match status" value="1"/>
</dbReference>
<dbReference type="Gene3D" id="3.30.565.10">
    <property type="entry name" value="Histidine kinase-like ATPase, C-terminal domain"/>
    <property type="match status" value="1"/>
</dbReference>
<evidence type="ECO:0000313" key="4">
    <source>
        <dbReference type="Proteomes" id="UP000006094"/>
    </source>
</evidence>